<reference evidence="3 4" key="1">
    <citation type="submission" date="2016-10" db="EMBL/GenBank/DDBJ databases">
        <authorList>
            <person name="de Groot N.N."/>
        </authorList>
    </citation>
    <scope>NUCLEOTIDE SEQUENCE [LARGE SCALE GENOMIC DNA]</scope>
    <source>
        <strain evidence="3 4">DSM 18438</strain>
    </source>
</reference>
<dbReference type="InterPro" id="IPR002123">
    <property type="entry name" value="Plipid/glycerol_acylTrfase"/>
</dbReference>
<feature type="domain" description="Phospholipid/glycerol acyltransferase" evidence="2">
    <location>
        <begin position="36"/>
        <end position="160"/>
    </location>
</feature>
<sequence length="474" mass="55143">MRLYRFLRYFIRLLVRLYFLRVDSSNKEAVPPSGPVILAANHPSSILDSVLLATELTRPVNYLAKSELFRSPVLARIYTWLGAIPIRRGKGETAKREAFEQVYLRLEEGKCVGIFPEGRNSPHLQLANLRSGTARMALEVEARNNYQLGLQVVPVGINFQNRELFMSSVLLRFGEAVQVADFVQLHRKDPEEAILQLTRHLEQKLRQQANHLEDLRLGQLIEDLGGVYQQAVANRHQPSNTATPSGHWGRIWHWLIGWFRPSPVELDNLQELFEGRSQLNQALSRASLLEPELVDELNRQVIRYKDHLRQLNLRDDLDQNFAQPLKERLLRLRMTLYALGMAPFAAYGVLHNLWPWLIARFFGKRFHDEALRTFAYFGVGLAAFIGTYLIFGFWLWRFTDRNLTGSLIYLATLPPTGLIALHYRTRITQYRHKILVRTFLLKRESLMNKLEDERQKIVRLLEKLHERYGDPQGF</sequence>
<accession>A0A1I1DXF8</accession>
<evidence type="ECO:0000256" key="1">
    <source>
        <dbReference type="SAM" id="Phobius"/>
    </source>
</evidence>
<dbReference type="STRING" id="1122252.SAMN05660443_0050"/>
<dbReference type="Proteomes" id="UP000199058">
    <property type="component" value="Unassembled WGS sequence"/>
</dbReference>
<keyword evidence="3" id="KW-0012">Acyltransferase</keyword>
<dbReference type="SMART" id="SM00563">
    <property type="entry name" value="PlsC"/>
    <property type="match status" value="1"/>
</dbReference>
<dbReference type="PANTHER" id="PTHR31605:SF0">
    <property type="entry name" value="GLYCEROL-3-PHOSPHATE O-ACYLTRANSFERASE 1"/>
    <property type="match status" value="1"/>
</dbReference>
<protein>
    <submittedName>
        <fullName evidence="3">1-acyl-sn-glycerol-3-phosphate acyltransferases</fullName>
    </submittedName>
</protein>
<feature type="transmembrane region" description="Helical" evidence="1">
    <location>
        <begin position="403"/>
        <end position="423"/>
    </location>
</feature>
<dbReference type="AlphaFoldDB" id="A0A1I1DXF8"/>
<dbReference type="GO" id="GO:0004366">
    <property type="term" value="F:glycerol-3-phosphate O-acyltransferase activity"/>
    <property type="evidence" value="ECO:0007669"/>
    <property type="project" value="TreeGrafter"/>
</dbReference>
<evidence type="ECO:0000313" key="3">
    <source>
        <dbReference type="EMBL" id="SFB77708.1"/>
    </source>
</evidence>
<dbReference type="OrthoDB" id="5290997at2"/>
<keyword evidence="4" id="KW-1185">Reference proteome</keyword>
<dbReference type="RefSeq" id="WP_091957527.1">
    <property type="nucleotide sequence ID" value="NZ_FOLH01000001.1"/>
</dbReference>
<dbReference type="Pfam" id="PF01553">
    <property type="entry name" value="Acyltransferase"/>
    <property type="match status" value="1"/>
</dbReference>
<feature type="transmembrane region" description="Helical" evidence="1">
    <location>
        <begin position="336"/>
        <end position="354"/>
    </location>
</feature>
<evidence type="ECO:0000313" key="4">
    <source>
        <dbReference type="Proteomes" id="UP000199058"/>
    </source>
</evidence>
<dbReference type="PANTHER" id="PTHR31605">
    <property type="entry name" value="GLYCEROL-3-PHOSPHATE O-ACYLTRANSFERASE 1"/>
    <property type="match status" value="1"/>
</dbReference>
<proteinExistence type="predicted"/>
<keyword evidence="1" id="KW-1133">Transmembrane helix</keyword>
<dbReference type="InterPro" id="IPR052744">
    <property type="entry name" value="GPAT/DAPAT"/>
</dbReference>
<feature type="transmembrane region" description="Helical" evidence="1">
    <location>
        <begin position="374"/>
        <end position="396"/>
    </location>
</feature>
<dbReference type="SUPFAM" id="SSF69593">
    <property type="entry name" value="Glycerol-3-phosphate (1)-acyltransferase"/>
    <property type="match status" value="1"/>
</dbReference>
<keyword evidence="3" id="KW-0808">Transferase</keyword>
<keyword evidence="1" id="KW-0472">Membrane</keyword>
<dbReference type="EMBL" id="FOLH01000001">
    <property type="protein sequence ID" value="SFB77708.1"/>
    <property type="molecule type" value="Genomic_DNA"/>
</dbReference>
<evidence type="ECO:0000259" key="2">
    <source>
        <dbReference type="SMART" id="SM00563"/>
    </source>
</evidence>
<organism evidence="3 4">
    <name type="scientific">Marinospirillum celere</name>
    <dbReference type="NCBI Taxonomy" id="1122252"/>
    <lineage>
        <taxon>Bacteria</taxon>
        <taxon>Pseudomonadati</taxon>
        <taxon>Pseudomonadota</taxon>
        <taxon>Gammaproteobacteria</taxon>
        <taxon>Oceanospirillales</taxon>
        <taxon>Oceanospirillaceae</taxon>
        <taxon>Marinospirillum</taxon>
    </lineage>
</organism>
<gene>
    <name evidence="3" type="ORF">SAMN05660443_0050</name>
</gene>
<keyword evidence="1" id="KW-0812">Transmembrane</keyword>
<dbReference type="GO" id="GO:0008654">
    <property type="term" value="P:phospholipid biosynthetic process"/>
    <property type="evidence" value="ECO:0007669"/>
    <property type="project" value="TreeGrafter"/>
</dbReference>
<dbReference type="GO" id="GO:0016287">
    <property type="term" value="F:glycerone-phosphate O-acyltransferase activity"/>
    <property type="evidence" value="ECO:0007669"/>
    <property type="project" value="TreeGrafter"/>
</dbReference>
<name>A0A1I1DXF8_9GAMM</name>